<evidence type="ECO:0008006" key="2">
    <source>
        <dbReference type="Google" id="ProtNLM"/>
    </source>
</evidence>
<sequence>MIKNVTILGERCSGTNYLENLININFKTEITWEYGWKHFFGFNDFKNSDNTLFIGIVRDPYDWINSFYRERHHLPKQYRILNTFLYKEIYSVNDNVSNLEIIEDRNIYTKERYKNIFELRHTKLQFLIKDMPKLVKHYILIKYEDLLTNFNETMNKIKIKGLNLKTEILTNTLLYRWDKSLWFDKSVTKPCHISREIVSSNINMLYETELGYII</sequence>
<accession>A0A6C0B000</accession>
<name>A0A6C0B000_9ZZZZ</name>
<dbReference type="AlphaFoldDB" id="A0A6C0B000"/>
<dbReference type="SUPFAM" id="SSF52540">
    <property type="entry name" value="P-loop containing nucleoside triphosphate hydrolases"/>
    <property type="match status" value="1"/>
</dbReference>
<reference evidence="1" key="1">
    <citation type="journal article" date="2020" name="Nature">
        <title>Giant virus diversity and host interactions through global metagenomics.</title>
        <authorList>
            <person name="Schulz F."/>
            <person name="Roux S."/>
            <person name="Paez-Espino D."/>
            <person name="Jungbluth S."/>
            <person name="Walsh D.A."/>
            <person name="Denef V.J."/>
            <person name="McMahon K.D."/>
            <person name="Konstantinidis K.T."/>
            <person name="Eloe-Fadrosh E.A."/>
            <person name="Kyrpides N.C."/>
            <person name="Woyke T."/>
        </authorList>
    </citation>
    <scope>NUCLEOTIDE SEQUENCE</scope>
    <source>
        <strain evidence="1">GVMAG-M-3300009182-78</strain>
    </source>
</reference>
<dbReference type="InterPro" id="IPR027417">
    <property type="entry name" value="P-loop_NTPase"/>
</dbReference>
<dbReference type="EMBL" id="MN739043">
    <property type="protein sequence ID" value="QHS85376.1"/>
    <property type="molecule type" value="Genomic_DNA"/>
</dbReference>
<dbReference type="Gene3D" id="3.40.50.300">
    <property type="entry name" value="P-loop containing nucleotide triphosphate hydrolases"/>
    <property type="match status" value="1"/>
</dbReference>
<proteinExistence type="predicted"/>
<protein>
    <recommendedName>
        <fullName evidence="2">Sulfotransferase domain-containing protein</fullName>
    </recommendedName>
</protein>
<evidence type="ECO:0000313" key="1">
    <source>
        <dbReference type="EMBL" id="QHS85376.1"/>
    </source>
</evidence>
<organism evidence="1">
    <name type="scientific">viral metagenome</name>
    <dbReference type="NCBI Taxonomy" id="1070528"/>
    <lineage>
        <taxon>unclassified sequences</taxon>
        <taxon>metagenomes</taxon>
        <taxon>organismal metagenomes</taxon>
    </lineage>
</organism>